<dbReference type="EMBL" id="JAWDGP010000392">
    <property type="protein sequence ID" value="KAK3800927.1"/>
    <property type="molecule type" value="Genomic_DNA"/>
</dbReference>
<dbReference type="PANTHER" id="PTHR19143:SF254">
    <property type="entry name" value="TENASCIN-R"/>
    <property type="match status" value="1"/>
</dbReference>
<gene>
    <name evidence="3" type="ORF">RRG08_060272</name>
</gene>
<dbReference type="PROSITE" id="PS51406">
    <property type="entry name" value="FIBRINOGEN_C_2"/>
    <property type="match status" value="1"/>
</dbReference>
<organism evidence="3 4">
    <name type="scientific">Elysia crispata</name>
    <name type="common">lettuce slug</name>
    <dbReference type="NCBI Taxonomy" id="231223"/>
    <lineage>
        <taxon>Eukaryota</taxon>
        <taxon>Metazoa</taxon>
        <taxon>Spiralia</taxon>
        <taxon>Lophotrochozoa</taxon>
        <taxon>Mollusca</taxon>
        <taxon>Gastropoda</taxon>
        <taxon>Heterobranchia</taxon>
        <taxon>Euthyneura</taxon>
        <taxon>Panpulmonata</taxon>
        <taxon>Sacoglossa</taxon>
        <taxon>Placobranchoidea</taxon>
        <taxon>Plakobranchidae</taxon>
        <taxon>Elysia</taxon>
    </lineage>
</organism>
<evidence type="ECO:0000313" key="3">
    <source>
        <dbReference type="EMBL" id="KAK3800927.1"/>
    </source>
</evidence>
<dbReference type="InterPro" id="IPR050373">
    <property type="entry name" value="Fibrinogen_C-term_domain"/>
</dbReference>
<feature type="coiled-coil region" evidence="1">
    <location>
        <begin position="195"/>
        <end position="226"/>
    </location>
</feature>
<evidence type="ECO:0000259" key="2">
    <source>
        <dbReference type="PROSITE" id="PS51406"/>
    </source>
</evidence>
<dbReference type="Pfam" id="PF00147">
    <property type="entry name" value="Fibrinogen_C"/>
    <property type="match status" value="1"/>
</dbReference>
<protein>
    <recommendedName>
        <fullName evidence="2">Fibrinogen C-terminal domain-containing protein</fullName>
    </recommendedName>
</protein>
<dbReference type="CDD" id="cd00087">
    <property type="entry name" value="FReD"/>
    <property type="match status" value="1"/>
</dbReference>
<dbReference type="InterPro" id="IPR036056">
    <property type="entry name" value="Fibrinogen-like_C"/>
</dbReference>
<dbReference type="AlphaFoldDB" id="A0AAE1EBI6"/>
<dbReference type="GO" id="GO:0005615">
    <property type="term" value="C:extracellular space"/>
    <property type="evidence" value="ECO:0007669"/>
    <property type="project" value="TreeGrafter"/>
</dbReference>
<dbReference type="InterPro" id="IPR014716">
    <property type="entry name" value="Fibrinogen_a/b/g_C_1"/>
</dbReference>
<dbReference type="InterPro" id="IPR002181">
    <property type="entry name" value="Fibrinogen_a/b/g_C_dom"/>
</dbReference>
<accession>A0AAE1EBI6</accession>
<keyword evidence="1" id="KW-0175">Coiled coil</keyword>
<feature type="domain" description="Fibrinogen C-terminal" evidence="2">
    <location>
        <begin position="330"/>
        <end position="535"/>
    </location>
</feature>
<dbReference type="SMART" id="SM00186">
    <property type="entry name" value="FBG"/>
    <property type="match status" value="1"/>
</dbReference>
<comment type="caution">
    <text evidence="3">The sequence shown here is derived from an EMBL/GenBank/DDBJ whole genome shotgun (WGS) entry which is preliminary data.</text>
</comment>
<proteinExistence type="predicted"/>
<dbReference type="SUPFAM" id="SSF56496">
    <property type="entry name" value="Fibrinogen C-terminal domain-like"/>
    <property type="match status" value="1"/>
</dbReference>
<evidence type="ECO:0000256" key="1">
    <source>
        <dbReference type="SAM" id="Coils"/>
    </source>
</evidence>
<dbReference type="Gene3D" id="3.90.215.10">
    <property type="entry name" value="Gamma Fibrinogen, chain A, domain 1"/>
    <property type="match status" value="1"/>
</dbReference>
<keyword evidence="4" id="KW-1185">Reference proteome</keyword>
<sequence length="535" mass="58820">MEGQSPCSRSTIDIVRGVCVVLTLMLSLFCHVEAIEMSLDLDSKLLPGGRSTCGVLHCVMAGSEPGLSQISEMTIFKTSPGANSGGRSTVGSVSQRQPNVSTLWNGVKVDGVWSKQDTSMTLYLADKDDCRSAQFSCEVRYVDGLGDERVSLAQIGKSAAPQLQGVNTFSASSSQMSAVIQQTNSALESTRHQLNNRFEDNLRHLENRMEDKISALNNALLKLSNKTTAGHVGDTRDSQASLNVLEDQLKVVANVFRKLTDNVSILEDNVNDILRESISVVHLLNTFRQSRSEDFGLAGHNVSAELLNKVLEMVAKGQLTRPDTVDGNGHAGLVQHSSCKRQDGKYRVVMSDREPPYLCDSQTDGGGWIVIQRRSSGSVNFFRNWASYRDGFGSLADEFWLGNERIHALTSQGRYELMVSMRLGERSAYAQYDFFALGDEASNYTLELGTYTGTAGNSLGPHGGAQFSTFDRDHDNLGTNCARVYIGAWWYGKSYCHASNLNGQWGEPRNKGPRWSGFSGDKPVTFSEMKIRRLE</sequence>
<reference evidence="3" key="1">
    <citation type="journal article" date="2023" name="G3 (Bethesda)">
        <title>A reference genome for the long-term kleptoplast-retaining sea slug Elysia crispata morphotype clarki.</title>
        <authorList>
            <person name="Eastman K.E."/>
            <person name="Pendleton A.L."/>
            <person name="Shaikh M.A."/>
            <person name="Suttiyut T."/>
            <person name="Ogas R."/>
            <person name="Tomko P."/>
            <person name="Gavelis G."/>
            <person name="Widhalm J.R."/>
            <person name="Wisecaver J.H."/>
        </authorList>
    </citation>
    <scope>NUCLEOTIDE SEQUENCE</scope>
    <source>
        <strain evidence="3">ECLA1</strain>
    </source>
</reference>
<dbReference type="PANTHER" id="PTHR19143">
    <property type="entry name" value="FIBRINOGEN/TENASCIN/ANGIOPOEITIN"/>
    <property type="match status" value="1"/>
</dbReference>
<evidence type="ECO:0000313" key="4">
    <source>
        <dbReference type="Proteomes" id="UP001283361"/>
    </source>
</evidence>
<name>A0AAE1EBI6_9GAST</name>
<dbReference type="Proteomes" id="UP001283361">
    <property type="component" value="Unassembled WGS sequence"/>
</dbReference>